<feature type="compositionally biased region" description="Basic and acidic residues" evidence="1">
    <location>
        <begin position="373"/>
        <end position="407"/>
    </location>
</feature>
<sequence>MEGLIDTRNEYIEHIQDILSVAISKRIYAIYTEMMEEKKGLKGFQNELYSIRKWNNNIVSDEYKKIVKYTKCKYLSNLIKIIIITTIKIKIYEYREHFDNIKIKIPNPEDFVHKCYINAASFSWKNAYLYNRNNIKDAEYQNNLNLIEENIRAIIKKTFRDFVPFDEIFKQIEDNLTGNVKQFKDTGGEEGDASDNASDDASDEDDDASEDESDEDIEPTKASKATKKTKKTDKKPVKPEESEADEEEDEEDEEDDEEDEEEDEEDDEEDNEEDNDSEDKDDEDEKDENDEDNDSQDDEDDDEEDASVDNKNEIEEKKIPITVLKEQVEPDYNKINNIVDIPDIPLTKYNDETLNQQQQEISFKAFFSGNQENKQDKERIESEERNESDTRDTREAPKEPFETDNIRKEWNSIKDDYHSLSQGNAKYADTKYENDNDDAISVMSVASERSVASNITDISLIKKIHIKEASNKSKKPSFF</sequence>
<dbReference type="EMBL" id="MN740824">
    <property type="protein sequence ID" value="QHU13740.1"/>
    <property type="molecule type" value="Genomic_DNA"/>
</dbReference>
<proteinExistence type="predicted"/>
<feature type="region of interest" description="Disordered" evidence="1">
    <location>
        <begin position="360"/>
        <end position="407"/>
    </location>
</feature>
<feature type="region of interest" description="Disordered" evidence="1">
    <location>
        <begin position="181"/>
        <end position="343"/>
    </location>
</feature>
<dbReference type="InterPro" id="IPR043913">
    <property type="entry name" value="DUF5764"/>
</dbReference>
<accession>A0A6C0KA93</accession>
<protein>
    <submittedName>
        <fullName evidence="2">Uncharacterized protein</fullName>
    </submittedName>
</protein>
<feature type="compositionally biased region" description="Acidic residues" evidence="1">
    <location>
        <begin position="242"/>
        <end position="307"/>
    </location>
</feature>
<reference evidence="2" key="1">
    <citation type="journal article" date="2020" name="Nature">
        <title>Giant virus diversity and host interactions through global metagenomics.</title>
        <authorList>
            <person name="Schulz F."/>
            <person name="Roux S."/>
            <person name="Paez-Espino D."/>
            <person name="Jungbluth S."/>
            <person name="Walsh D.A."/>
            <person name="Denef V.J."/>
            <person name="McMahon K.D."/>
            <person name="Konstantinidis K.T."/>
            <person name="Eloe-Fadrosh E.A."/>
            <person name="Kyrpides N.C."/>
            <person name="Woyke T."/>
        </authorList>
    </citation>
    <scope>NUCLEOTIDE SEQUENCE</scope>
    <source>
        <strain evidence="2">GVMAG-S-1101178-73</strain>
    </source>
</reference>
<dbReference type="AlphaFoldDB" id="A0A6C0KA93"/>
<name>A0A6C0KA93_9ZZZZ</name>
<evidence type="ECO:0000256" key="1">
    <source>
        <dbReference type="SAM" id="MobiDB-lite"/>
    </source>
</evidence>
<evidence type="ECO:0000313" key="2">
    <source>
        <dbReference type="EMBL" id="QHU13740.1"/>
    </source>
</evidence>
<feature type="compositionally biased region" description="Basic and acidic residues" evidence="1">
    <location>
        <begin position="308"/>
        <end position="319"/>
    </location>
</feature>
<organism evidence="2">
    <name type="scientific">viral metagenome</name>
    <dbReference type="NCBI Taxonomy" id="1070528"/>
    <lineage>
        <taxon>unclassified sequences</taxon>
        <taxon>metagenomes</taxon>
        <taxon>organismal metagenomes</taxon>
    </lineage>
</organism>
<feature type="compositionally biased region" description="Basic residues" evidence="1">
    <location>
        <begin position="224"/>
        <end position="233"/>
    </location>
</feature>
<feature type="compositionally biased region" description="Acidic residues" evidence="1">
    <location>
        <begin position="188"/>
        <end position="217"/>
    </location>
</feature>
<dbReference type="Pfam" id="PF19068">
    <property type="entry name" value="DUF5764"/>
    <property type="match status" value="1"/>
</dbReference>